<keyword evidence="3" id="KW-1185">Reference proteome</keyword>
<keyword evidence="1" id="KW-0472">Membrane</keyword>
<sequence>MVNKLILNKKYILLFIVILFGYYQFDYKRYFIESSDGKKVFTVWQRKTNNCYIILGKYYSPFKPSKNYIQTKNYRNYIDIIFNPSNRNYADLSIYNDFEKHNLKLNISIFSNNDSMMYKYGILKKYDPPRGIRVVAEDKEILKKKYDYVSIDLNRIYGIKITRP</sequence>
<name>A0A0B4E645_9FLAO</name>
<dbReference type="EMBL" id="JWTA01000013">
    <property type="protein sequence ID" value="KIC62103.1"/>
    <property type="molecule type" value="Genomic_DNA"/>
</dbReference>
<keyword evidence="1" id="KW-0812">Transmembrane</keyword>
<dbReference type="STRING" id="363331.RM51_13635"/>
<dbReference type="AlphaFoldDB" id="A0A0B4E645"/>
<proteinExistence type="predicted"/>
<dbReference type="RefSeq" id="WP_039370632.1">
    <property type="nucleotide sequence ID" value="NZ_JWTA01000013.1"/>
</dbReference>
<evidence type="ECO:0000256" key="1">
    <source>
        <dbReference type="SAM" id="Phobius"/>
    </source>
</evidence>
<dbReference type="OrthoDB" id="1495699at2"/>
<comment type="caution">
    <text evidence="2">The sequence shown here is derived from an EMBL/GenBank/DDBJ whole genome shotgun (WGS) entry which is preliminary data.</text>
</comment>
<dbReference type="Proteomes" id="UP000031167">
    <property type="component" value="Unassembled WGS sequence"/>
</dbReference>
<organism evidence="2 3">
    <name type="scientific">Chryseobacterium taiwanense</name>
    <dbReference type="NCBI Taxonomy" id="363331"/>
    <lineage>
        <taxon>Bacteria</taxon>
        <taxon>Pseudomonadati</taxon>
        <taxon>Bacteroidota</taxon>
        <taxon>Flavobacteriia</taxon>
        <taxon>Flavobacteriales</taxon>
        <taxon>Weeksellaceae</taxon>
        <taxon>Chryseobacterium group</taxon>
        <taxon>Chryseobacterium</taxon>
    </lineage>
</organism>
<feature type="transmembrane region" description="Helical" evidence="1">
    <location>
        <begin position="6"/>
        <end position="25"/>
    </location>
</feature>
<protein>
    <submittedName>
        <fullName evidence="2">Uncharacterized protein</fullName>
    </submittedName>
</protein>
<evidence type="ECO:0000313" key="2">
    <source>
        <dbReference type="EMBL" id="KIC62103.1"/>
    </source>
</evidence>
<keyword evidence="1" id="KW-1133">Transmembrane helix</keyword>
<reference evidence="2 3" key="1">
    <citation type="submission" date="2014-12" db="EMBL/GenBank/DDBJ databases">
        <title>Genome sequencing of Chryseobacterium taiwanense TPW19.</title>
        <authorList>
            <person name="Tan P.W."/>
            <person name="Chan K.-G."/>
        </authorList>
    </citation>
    <scope>NUCLEOTIDE SEQUENCE [LARGE SCALE GENOMIC DNA]</scope>
    <source>
        <strain evidence="2 3">TPW19</strain>
    </source>
</reference>
<gene>
    <name evidence="2" type="ORF">RM51_13635</name>
</gene>
<accession>A0A0B4E645</accession>
<evidence type="ECO:0000313" key="3">
    <source>
        <dbReference type="Proteomes" id="UP000031167"/>
    </source>
</evidence>